<proteinExistence type="predicted"/>
<dbReference type="Proteomes" id="UP001500618">
    <property type="component" value="Unassembled WGS sequence"/>
</dbReference>
<dbReference type="SUPFAM" id="SSF109854">
    <property type="entry name" value="DinB/YfiT-like putative metalloenzymes"/>
    <property type="match status" value="1"/>
</dbReference>
<accession>A0ABP4SJB2</accession>
<keyword evidence="2" id="KW-1185">Reference proteome</keyword>
<evidence type="ECO:0000313" key="1">
    <source>
        <dbReference type="EMBL" id="GAA1673864.1"/>
    </source>
</evidence>
<dbReference type="InterPro" id="IPR007061">
    <property type="entry name" value="MST-like"/>
</dbReference>
<protein>
    <submittedName>
        <fullName evidence="1">DUF664 domain-containing protein</fullName>
    </submittedName>
</protein>
<comment type="caution">
    <text evidence="1">The sequence shown here is derived from an EMBL/GenBank/DDBJ whole genome shotgun (WGS) entry which is preliminary data.</text>
</comment>
<dbReference type="Pfam" id="PF04978">
    <property type="entry name" value="MST"/>
    <property type="match status" value="1"/>
</dbReference>
<dbReference type="NCBIfam" id="NF047843">
    <property type="entry name" value="MST_Rv0443"/>
    <property type="match status" value="1"/>
</dbReference>
<name>A0ABP4SJB2_9ACTN</name>
<dbReference type="EMBL" id="BAAANY010000008">
    <property type="protein sequence ID" value="GAA1673864.1"/>
    <property type="molecule type" value="Genomic_DNA"/>
</dbReference>
<dbReference type="Gene3D" id="1.20.120.450">
    <property type="entry name" value="dinb family like domain"/>
    <property type="match status" value="1"/>
</dbReference>
<gene>
    <name evidence="1" type="ORF">GCM10009765_24020</name>
</gene>
<dbReference type="InterPro" id="IPR034660">
    <property type="entry name" value="DinB/YfiT-like"/>
</dbReference>
<dbReference type="RefSeq" id="WP_163572992.1">
    <property type="nucleotide sequence ID" value="NZ_BAAANY010000008.1"/>
</dbReference>
<organism evidence="1 2">
    <name type="scientific">Fodinicola feengrottensis</name>
    <dbReference type="NCBI Taxonomy" id="435914"/>
    <lineage>
        <taxon>Bacteria</taxon>
        <taxon>Bacillati</taxon>
        <taxon>Actinomycetota</taxon>
        <taxon>Actinomycetes</taxon>
        <taxon>Mycobacteriales</taxon>
        <taxon>Fodinicola</taxon>
    </lineage>
</organism>
<sequence>MTSADLLVDAFERVRDAVHRAVDGLNPQELQYRVDPDANSIGWLVWHLSRVQDDHLAELIGGEQVWTAKGWMERFGLPFAPEATGYGHGGDDVGAVRVKSGDVLTGYYDAVHEQTIRYVKTLTDADLPRVVDTAWEPPVTLAVRLISVVNDNTEHAGQAAFVRGVVTRVGTD</sequence>
<evidence type="ECO:0000313" key="2">
    <source>
        <dbReference type="Proteomes" id="UP001500618"/>
    </source>
</evidence>
<reference evidence="2" key="1">
    <citation type="journal article" date="2019" name="Int. J. Syst. Evol. Microbiol.">
        <title>The Global Catalogue of Microorganisms (GCM) 10K type strain sequencing project: providing services to taxonomists for standard genome sequencing and annotation.</title>
        <authorList>
            <consortium name="The Broad Institute Genomics Platform"/>
            <consortium name="The Broad Institute Genome Sequencing Center for Infectious Disease"/>
            <person name="Wu L."/>
            <person name="Ma J."/>
        </authorList>
    </citation>
    <scope>NUCLEOTIDE SEQUENCE [LARGE SCALE GENOMIC DNA]</scope>
    <source>
        <strain evidence="2">JCM 14718</strain>
    </source>
</reference>